<protein>
    <submittedName>
        <fullName evidence="1">Uncharacterized protein</fullName>
    </submittedName>
</protein>
<organism evidence="1 2">
    <name type="scientific">Hibiscus sabdariffa</name>
    <name type="common">roselle</name>
    <dbReference type="NCBI Taxonomy" id="183260"/>
    <lineage>
        <taxon>Eukaryota</taxon>
        <taxon>Viridiplantae</taxon>
        <taxon>Streptophyta</taxon>
        <taxon>Embryophyta</taxon>
        <taxon>Tracheophyta</taxon>
        <taxon>Spermatophyta</taxon>
        <taxon>Magnoliopsida</taxon>
        <taxon>eudicotyledons</taxon>
        <taxon>Gunneridae</taxon>
        <taxon>Pentapetalae</taxon>
        <taxon>rosids</taxon>
        <taxon>malvids</taxon>
        <taxon>Malvales</taxon>
        <taxon>Malvaceae</taxon>
        <taxon>Malvoideae</taxon>
        <taxon>Hibiscus</taxon>
    </lineage>
</organism>
<keyword evidence="2" id="KW-1185">Reference proteome</keyword>
<reference evidence="1 2" key="1">
    <citation type="journal article" date="2024" name="G3 (Bethesda)">
        <title>Genome assembly of Hibiscus sabdariffa L. provides insights into metabolisms of medicinal natural products.</title>
        <authorList>
            <person name="Kim T."/>
        </authorList>
    </citation>
    <scope>NUCLEOTIDE SEQUENCE [LARGE SCALE GENOMIC DNA]</scope>
    <source>
        <strain evidence="1">TK-2024</strain>
        <tissue evidence="1">Old leaves</tissue>
    </source>
</reference>
<proteinExistence type="predicted"/>
<dbReference type="Proteomes" id="UP001472677">
    <property type="component" value="Unassembled WGS sequence"/>
</dbReference>
<evidence type="ECO:0000313" key="1">
    <source>
        <dbReference type="EMBL" id="KAK8580925.1"/>
    </source>
</evidence>
<sequence length="195" mass="21888">MHVSCGLSFTSFKSYHQFPVAKGFHRIRNPSETVGHWIILASDEKMYVIGSLEEEEPIYFQQPKDYIGLYSNTTAYQTLKSSTLVGKRLTTDCLEETSKGLRANESLSFGDSTSRCFFFPAVAAMPIMSDTLVWKQRNLHLRDLTSRFLGILFPKLLIFMDLQLIKTSENNKGPASVSDTSKGMMPADCSLHSIG</sequence>
<dbReference type="EMBL" id="JBBPBM010000006">
    <property type="protein sequence ID" value="KAK8580925.1"/>
    <property type="molecule type" value="Genomic_DNA"/>
</dbReference>
<accession>A0ABR2FJ90</accession>
<name>A0ABR2FJ90_9ROSI</name>
<comment type="caution">
    <text evidence="1">The sequence shown here is derived from an EMBL/GenBank/DDBJ whole genome shotgun (WGS) entry which is preliminary data.</text>
</comment>
<gene>
    <name evidence="1" type="ORF">V6N12_071174</name>
</gene>
<evidence type="ECO:0000313" key="2">
    <source>
        <dbReference type="Proteomes" id="UP001472677"/>
    </source>
</evidence>